<protein>
    <recommendedName>
        <fullName evidence="1">BTB domain-containing protein</fullName>
    </recommendedName>
</protein>
<dbReference type="Gene3D" id="3.30.710.10">
    <property type="entry name" value="Potassium Channel Kv1.1, Chain A"/>
    <property type="match status" value="1"/>
</dbReference>
<dbReference type="PANTHER" id="PTHR15859:SF5">
    <property type="entry name" value="SH3KBP1-BINDING PROTEIN 1"/>
    <property type="match status" value="1"/>
</dbReference>
<dbReference type="Pfam" id="PF02214">
    <property type="entry name" value="BTB_2"/>
    <property type="match status" value="1"/>
</dbReference>
<dbReference type="SMART" id="SM00320">
    <property type="entry name" value="WD40"/>
    <property type="match status" value="3"/>
</dbReference>
<dbReference type="InterPro" id="IPR000210">
    <property type="entry name" value="BTB/POZ_dom"/>
</dbReference>
<accession>A0A8C5FUU5</accession>
<dbReference type="InterPro" id="IPR015943">
    <property type="entry name" value="WD40/YVTN_repeat-like_dom_sf"/>
</dbReference>
<dbReference type="Ensembl" id="ENSGMOT00000049782.1">
    <property type="protein sequence ID" value="ENSGMOP00000062888.1"/>
    <property type="gene ID" value="ENSGMOG00000000458.2"/>
</dbReference>
<dbReference type="SUPFAM" id="SSF54695">
    <property type="entry name" value="POZ domain"/>
    <property type="match status" value="1"/>
</dbReference>
<keyword evidence="3" id="KW-1185">Reference proteome</keyword>
<organism evidence="2 3">
    <name type="scientific">Gadus morhua</name>
    <name type="common">Atlantic cod</name>
    <dbReference type="NCBI Taxonomy" id="8049"/>
    <lineage>
        <taxon>Eukaryota</taxon>
        <taxon>Metazoa</taxon>
        <taxon>Chordata</taxon>
        <taxon>Craniata</taxon>
        <taxon>Vertebrata</taxon>
        <taxon>Euteleostomi</taxon>
        <taxon>Actinopterygii</taxon>
        <taxon>Neopterygii</taxon>
        <taxon>Teleostei</taxon>
        <taxon>Neoteleostei</taxon>
        <taxon>Acanthomorphata</taxon>
        <taxon>Zeiogadaria</taxon>
        <taxon>Gadariae</taxon>
        <taxon>Gadiformes</taxon>
        <taxon>Gadoidei</taxon>
        <taxon>Gadidae</taxon>
        <taxon>Gadus</taxon>
    </lineage>
</organism>
<evidence type="ECO:0000259" key="1">
    <source>
        <dbReference type="SMART" id="SM00225"/>
    </source>
</evidence>
<dbReference type="InterPro" id="IPR001680">
    <property type="entry name" value="WD40_rpt"/>
</dbReference>
<dbReference type="SMART" id="SM00225">
    <property type="entry name" value="BTB"/>
    <property type="match status" value="1"/>
</dbReference>
<dbReference type="SUPFAM" id="SSF50978">
    <property type="entry name" value="WD40 repeat-like"/>
    <property type="match status" value="1"/>
</dbReference>
<dbReference type="InterPro" id="IPR003131">
    <property type="entry name" value="T1-type_BTB"/>
</dbReference>
<dbReference type="InterPro" id="IPR047876">
    <property type="entry name" value="SHKBP1/KCTD3"/>
</dbReference>
<dbReference type="Proteomes" id="UP000694546">
    <property type="component" value="Chromosome 16"/>
</dbReference>
<dbReference type="InterPro" id="IPR036322">
    <property type="entry name" value="WD40_repeat_dom_sf"/>
</dbReference>
<dbReference type="AlphaFoldDB" id="A0A8C5FUU5"/>
<evidence type="ECO:0000313" key="3">
    <source>
        <dbReference type="Proteomes" id="UP000694546"/>
    </source>
</evidence>
<proteinExistence type="predicted"/>
<reference evidence="2" key="2">
    <citation type="submission" date="2025-09" db="UniProtKB">
        <authorList>
            <consortium name="Ensembl"/>
        </authorList>
    </citation>
    <scope>IDENTIFICATION</scope>
</reference>
<name>A0A8C5FUU5_GADMO</name>
<evidence type="ECO:0000313" key="2">
    <source>
        <dbReference type="Ensembl" id="ENSGMOP00000062888.1"/>
    </source>
</evidence>
<dbReference type="GO" id="GO:0051260">
    <property type="term" value="P:protein homooligomerization"/>
    <property type="evidence" value="ECO:0007669"/>
    <property type="project" value="InterPro"/>
</dbReference>
<dbReference type="PANTHER" id="PTHR15859">
    <property type="entry name" value="SETA BINDING PROTEIN 1"/>
    <property type="match status" value="1"/>
</dbReference>
<feature type="domain" description="BTB" evidence="1">
    <location>
        <begin position="1"/>
        <end position="95"/>
    </location>
</feature>
<dbReference type="GeneTree" id="ENSGT00940000153881"/>
<sequence>MFDVSRFSSSRQTLTWVPDSFFSSLLSGRISTLKDETGAIFIDRDPSLFAPILNFLRTKELHPRSINVHMLTHEAEFYGITPLVRKLQLCDDLDRSSCGNVLFNGYLPPPGNPADDINPETPPHTWTHPGSEVTCTLKPVSDPGMVRIICGHHNWIAVAYAQFVVCYRVKESTGWQQVFTSPRLDGVIDRVALNAKVMAGSLGDNDKMVAVASGTEIILWAICPDGNGNEIGVFSLNVPVEALFFVGNQLIATSHTGKVGVWNAVTKHWQNQDVVPINSCDTAGSFLILGCNNGSIYYIDVQKFPLRMKDNDLLVTELYRDPTEDAITALSVYLTPKTSDSGNWIEIAYGTSSGAVRVIVQHPETVGSGPQLFQTFSVHRSPVTKIMLSEKHLISVCADNNHVRTWTVTRFRGMISTQPGSTPLTSFKVLSLDGTDGHGGCSAGTDIGPYGERDEQQVFIQRVVPDSDKLYVRLSSNGKRVCEVRSVDGTSITSFVVHECEGSSRIGSRPRRYLFSGHGNGSIQMWDLTTAMEVTGKVDIRGDQANAIHDLKTSTPIWWDWPALVSPMSVVIGFC</sequence>
<reference evidence="2" key="1">
    <citation type="submission" date="2025-08" db="UniProtKB">
        <authorList>
            <consortium name="Ensembl"/>
        </authorList>
    </citation>
    <scope>IDENTIFICATION</scope>
</reference>
<dbReference type="InterPro" id="IPR011333">
    <property type="entry name" value="SKP1/BTB/POZ_sf"/>
</dbReference>
<dbReference type="Gene3D" id="2.130.10.10">
    <property type="entry name" value="YVTN repeat-like/Quinoprotein amine dehydrogenase"/>
    <property type="match status" value="2"/>
</dbReference>
<gene>
    <name evidence="2" type="primary">shkbp1</name>
</gene>